<comment type="caution">
    <text evidence="3">The sequence shown here is derived from an EMBL/GenBank/DDBJ whole genome shotgun (WGS) entry which is preliminary data.</text>
</comment>
<keyword evidence="4" id="KW-1185">Reference proteome</keyword>
<feature type="domain" description="Thiolase C-terminal" evidence="2">
    <location>
        <begin position="274"/>
        <end position="382"/>
    </location>
</feature>
<dbReference type="CDD" id="cd00829">
    <property type="entry name" value="SCP-x_thiolase"/>
    <property type="match status" value="1"/>
</dbReference>
<dbReference type="InterPro" id="IPR020616">
    <property type="entry name" value="Thiolase_N"/>
</dbReference>
<dbReference type="InterPro" id="IPR055140">
    <property type="entry name" value="Thiolase_C_2"/>
</dbReference>
<dbReference type="Gene3D" id="3.40.47.10">
    <property type="match status" value="1"/>
</dbReference>
<accession>A0A137ZP92</accession>
<dbReference type="InterPro" id="IPR002155">
    <property type="entry name" value="Thiolase"/>
</dbReference>
<evidence type="ECO:0000259" key="2">
    <source>
        <dbReference type="Pfam" id="PF22691"/>
    </source>
</evidence>
<dbReference type="InterPro" id="IPR016039">
    <property type="entry name" value="Thiolase-like"/>
</dbReference>
<dbReference type="EMBL" id="LSRE01000008">
    <property type="protein sequence ID" value="KXP00005.1"/>
    <property type="molecule type" value="Genomic_DNA"/>
</dbReference>
<dbReference type="PANTHER" id="PTHR42870:SF1">
    <property type="entry name" value="NON-SPECIFIC LIPID-TRANSFER PROTEIN-LIKE 2"/>
    <property type="match status" value="1"/>
</dbReference>
<sequence length="390" mass="40788">MSGLSGRAAIAGIGATEFSKDSGRSELRLAVECVRAALDDAGLTPQDVDGLVTFTMDTNSEIAVARELQIPELKFFSRINFGGGAAAATVQQAAMAVATGVADVVVAYRAFNERSGHRFGQVSNTAAQQVNTNGIDNAFHYPAGIATPAATVAMAARRYMHDFGATSEDFGRVAVLDRARAATNPKAWFHGKPITLDQHQVSKFVAEPLHLLDCCQESDGGVALVITSAERARDLQRTPAIISAAAQGSGPDQYVMTSYYRDGLTGLPEMGVVAGQLWAQAGMAPSDMDLAVLYDHFTPYVLMQLEELGFCGRGEAPSYLAAGTCELDGALPLNPHGGQLGEAYIHGMNGIAEAVRQLRGTAANQVAGAERAVVTAGTGVPTSGLVLSKV</sequence>
<protein>
    <submittedName>
        <fullName evidence="3">Lipid-transfer protein</fullName>
    </submittedName>
</protein>
<dbReference type="Proteomes" id="UP000070409">
    <property type="component" value="Unassembled WGS sequence"/>
</dbReference>
<gene>
    <name evidence="3" type="ORF">AXK61_15465</name>
</gene>
<evidence type="ECO:0000313" key="3">
    <source>
        <dbReference type="EMBL" id="KXP00005.1"/>
    </source>
</evidence>
<evidence type="ECO:0000259" key="1">
    <source>
        <dbReference type="Pfam" id="PF00108"/>
    </source>
</evidence>
<dbReference type="PANTHER" id="PTHR42870">
    <property type="entry name" value="ACETYL-COA C-ACETYLTRANSFERASE"/>
    <property type="match status" value="1"/>
</dbReference>
<feature type="domain" description="Thiolase N-terminal" evidence="1">
    <location>
        <begin position="26"/>
        <end position="228"/>
    </location>
</feature>
<evidence type="ECO:0000313" key="4">
    <source>
        <dbReference type="Proteomes" id="UP000070409"/>
    </source>
</evidence>
<name>A0A137ZP92_9ACTN</name>
<organism evidence="3 4">
    <name type="scientific">Tsukamurella pseudospumae</name>
    <dbReference type="NCBI Taxonomy" id="239498"/>
    <lineage>
        <taxon>Bacteria</taxon>
        <taxon>Bacillati</taxon>
        <taxon>Actinomycetota</taxon>
        <taxon>Actinomycetes</taxon>
        <taxon>Mycobacteriales</taxon>
        <taxon>Tsukamurellaceae</taxon>
        <taxon>Tsukamurella</taxon>
    </lineage>
</organism>
<proteinExistence type="predicted"/>
<dbReference type="RefSeq" id="WP_068744165.1">
    <property type="nucleotide sequence ID" value="NZ_LSRE01000008.1"/>
</dbReference>
<dbReference type="SUPFAM" id="SSF53901">
    <property type="entry name" value="Thiolase-like"/>
    <property type="match status" value="2"/>
</dbReference>
<reference evidence="3 4" key="1">
    <citation type="submission" date="2016-02" db="EMBL/GenBank/DDBJ databases">
        <authorList>
            <person name="Teng J.L."/>
            <person name="Tang Y."/>
            <person name="Huang Y."/>
            <person name="Guo F."/>
            <person name="Wei W."/>
            <person name="Chen J.H."/>
            <person name="Wong S.Y."/>
            <person name="Lau S.K."/>
            <person name="Woo P.C."/>
        </authorList>
    </citation>
    <scope>NUCLEOTIDE SEQUENCE [LARGE SCALE GENOMIC DNA]</scope>
    <source>
        <strain evidence="3 4">JCM 13375</strain>
    </source>
</reference>
<dbReference type="PIRSF" id="PIRSF000429">
    <property type="entry name" value="Ac-CoA_Ac_transf"/>
    <property type="match status" value="1"/>
</dbReference>
<dbReference type="Pfam" id="PF22691">
    <property type="entry name" value="Thiolase_C_1"/>
    <property type="match status" value="1"/>
</dbReference>
<dbReference type="Pfam" id="PF00108">
    <property type="entry name" value="Thiolase_N"/>
    <property type="match status" value="1"/>
</dbReference>
<dbReference type="NCBIfam" id="NF005892">
    <property type="entry name" value="PRK07855.1"/>
    <property type="match status" value="1"/>
</dbReference>